<dbReference type="AlphaFoldDB" id="A0A9P0CY33"/>
<keyword evidence="1" id="KW-0175">Coiled coil</keyword>
<organism evidence="3 4">
    <name type="scientific">Psylliodes chrysocephalus</name>
    <dbReference type="NCBI Taxonomy" id="3402493"/>
    <lineage>
        <taxon>Eukaryota</taxon>
        <taxon>Metazoa</taxon>
        <taxon>Ecdysozoa</taxon>
        <taxon>Arthropoda</taxon>
        <taxon>Hexapoda</taxon>
        <taxon>Insecta</taxon>
        <taxon>Pterygota</taxon>
        <taxon>Neoptera</taxon>
        <taxon>Endopterygota</taxon>
        <taxon>Coleoptera</taxon>
        <taxon>Polyphaga</taxon>
        <taxon>Cucujiformia</taxon>
        <taxon>Chrysomeloidea</taxon>
        <taxon>Chrysomelidae</taxon>
        <taxon>Galerucinae</taxon>
        <taxon>Alticini</taxon>
        <taxon>Psylliodes</taxon>
    </lineage>
</organism>
<dbReference type="Pfam" id="PF08524">
    <property type="entry name" value="rRNA_processing"/>
    <property type="match status" value="1"/>
</dbReference>
<dbReference type="PANTHER" id="PTHR15657">
    <property type="entry name" value="THYROID TRANSCRIPTION FACTOR 1-ASSOCIATED PROTEIN 26"/>
    <property type="match status" value="1"/>
</dbReference>
<dbReference type="PRINTS" id="PR01854">
    <property type="entry name" value="BR22PROTEIN"/>
</dbReference>
<reference evidence="3" key="1">
    <citation type="submission" date="2022-01" db="EMBL/GenBank/DDBJ databases">
        <authorList>
            <person name="King R."/>
        </authorList>
    </citation>
    <scope>NUCLEOTIDE SEQUENCE</scope>
</reference>
<protein>
    <recommendedName>
        <fullName evidence="5">rRNA-processing protein FYV7</fullName>
    </recommendedName>
</protein>
<feature type="compositionally biased region" description="Basic and acidic residues" evidence="2">
    <location>
        <begin position="118"/>
        <end position="131"/>
    </location>
</feature>
<accession>A0A9P0CY33</accession>
<evidence type="ECO:0000313" key="4">
    <source>
        <dbReference type="Proteomes" id="UP001153636"/>
    </source>
</evidence>
<keyword evidence="4" id="KW-1185">Reference proteome</keyword>
<dbReference type="InterPro" id="IPR013730">
    <property type="entry name" value="Fyv7/TAP26"/>
</dbReference>
<proteinExistence type="predicted"/>
<name>A0A9P0CY33_9CUCU</name>
<dbReference type="PANTHER" id="PTHR15657:SF1">
    <property type="entry name" value="THYROID TRANSCRIPTION FACTOR 1-ASSOCIATED PROTEIN 26"/>
    <property type="match status" value="1"/>
</dbReference>
<feature type="compositionally biased region" description="Basic residues" evidence="2">
    <location>
        <begin position="211"/>
        <end position="221"/>
    </location>
</feature>
<feature type="region of interest" description="Disordered" evidence="2">
    <location>
        <begin position="31"/>
        <end position="76"/>
    </location>
</feature>
<evidence type="ECO:0008006" key="5">
    <source>
        <dbReference type="Google" id="ProtNLM"/>
    </source>
</evidence>
<dbReference type="Proteomes" id="UP001153636">
    <property type="component" value="Chromosome 5"/>
</dbReference>
<dbReference type="OrthoDB" id="5377144at2759"/>
<feature type="region of interest" description="Disordered" evidence="2">
    <location>
        <begin position="207"/>
        <end position="226"/>
    </location>
</feature>
<evidence type="ECO:0000256" key="2">
    <source>
        <dbReference type="SAM" id="MobiDB-lite"/>
    </source>
</evidence>
<evidence type="ECO:0000256" key="1">
    <source>
        <dbReference type="SAM" id="Coils"/>
    </source>
</evidence>
<feature type="region of interest" description="Disordered" evidence="2">
    <location>
        <begin position="118"/>
        <end position="145"/>
    </location>
</feature>
<sequence>MAKNQIKKGNSEKVNKDIHSNFFVKSSEKKGFYSKSKHTNVAENKNSFGDKRKSQNIRKVQDSSEENVTNSTKKPFDKKTYRLKKYSKKFKVQQWEDTRKKAVLKDYYRQVKDPDQKFDVTRIYDDPRNHDSDDDNLPTNTTPTTSITKIVEVNKSSGDDTLIKKKKPFQKAQEHFNRLKDEKQKKREEFLKVKAEREEALKKYRKEKSIKSKRLSRKTKRGQPIMKDRIEMLLEKIQKSVN</sequence>
<evidence type="ECO:0000313" key="3">
    <source>
        <dbReference type="EMBL" id="CAH1110399.1"/>
    </source>
</evidence>
<feature type="coiled-coil region" evidence="1">
    <location>
        <begin position="169"/>
        <end position="203"/>
    </location>
</feature>
<dbReference type="GO" id="GO:0005634">
    <property type="term" value="C:nucleus"/>
    <property type="evidence" value="ECO:0007669"/>
    <property type="project" value="TreeGrafter"/>
</dbReference>
<gene>
    <name evidence="3" type="ORF">PSYICH_LOCUS10811</name>
</gene>
<dbReference type="EMBL" id="OV651817">
    <property type="protein sequence ID" value="CAH1110399.1"/>
    <property type="molecule type" value="Genomic_DNA"/>
</dbReference>